<dbReference type="AlphaFoldDB" id="A0A9N8WFS2"/>
<gene>
    <name evidence="1" type="ORF">RFULGI_LOCUS1865</name>
</gene>
<proteinExistence type="predicted"/>
<reference evidence="1" key="1">
    <citation type="submission" date="2021-06" db="EMBL/GenBank/DDBJ databases">
        <authorList>
            <person name="Kallberg Y."/>
            <person name="Tangrot J."/>
            <person name="Rosling A."/>
        </authorList>
    </citation>
    <scope>NUCLEOTIDE SEQUENCE</scope>
    <source>
        <strain evidence="1">IN212</strain>
    </source>
</reference>
<evidence type="ECO:0000313" key="1">
    <source>
        <dbReference type="EMBL" id="CAG8488396.1"/>
    </source>
</evidence>
<dbReference type="EMBL" id="CAJVPZ010001275">
    <property type="protein sequence ID" value="CAG8488396.1"/>
    <property type="molecule type" value="Genomic_DNA"/>
</dbReference>
<dbReference type="Proteomes" id="UP000789396">
    <property type="component" value="Unassembled WGS sequence"/>
</dbReference>
<comment type="caution">
    <text evidence="1">The sequence shown here is derived from an EMBL/GenBank/DDBJ whole genome shotgun (WGS) entry which is preliminary data.</text>
</comment>
<name>A0A9N8WFS2_9GLOM</name>
<protein>
    <submittedName>
        <fullName evidence="1">17643_t:CDS:1</fullName>
    </submittedName>
</protein>
<dbReference type="OrthoDB" id="2433813at2759"/>
<sequence length="212" mass="24405">MNKSKKWILPSGTCVEDVLFNEGISLSIESLIHSWTIDLSDLETKKLFTDEDWCEIEKTVYKQPLIDENVAKTLSRFRNVRKIADLRTVLDTTSYKDKNEPFEQEKHFDAEWIEHYGAIEVKGLFDQINSPERCKDAFKLGKSIHDMFACLAQSVKFNEEKVRQLQVVGLQHSGMLVKFVSIVNSKLTIYKLFVGLKLQISQLSYPKAGIKV</sequence>
<evidence type="ECO:0000313" key="2">
    <source>
        <dbReference type="Proteomes" id="UP000789396"/>
    </source>
</evidence>
<keyword evidence="2" id="KW-1185">Reference proteome</keyword>
<accession>A0A9N8WFS2</accession>
<organism evidence="1 2">
    <name type="scientific">Racocetra fulgida</name>
    <dbReference type="NCBI Taxonomy" id="60492"/>
    <lineage>
        <taxon>Eukaryota</taxon>
        <taxon>Fungi</taxon>
        <taxon>Fungi incertae sedis</taxon>
        <taxon>Mucoromycota</taxon>
        <taxon>Glomeromycotina</taxon>
        <taxon>Glomeromycetes</taxon>
        <taxon>Diversisporales</taxon>
        <taxon>Gigasporaceae</taxon>
        <taxon>Racocetra</taxon>
    </lineage>
</organism>